<protein>
    <submittedName>
        <fullName evidence="6">Hem-containing dehydratase protein</fullName>
    </submittedName>
</protein>
<gene>
    <name evidence="6" type="ORF">N7496_000512</name>
</gene>
<evidence type="ECO:0000256" key="5">
    <source>
        <dbReference type="ARBA" id="ARBA00023239"/>
    </source>
</evidence>
<dbReference type="EMBL" id="JAPZBS010000001">
    <property type="protein sequence ID" value="KAJ5389444.1"/>
    <property type="molecule type" value="Genomic_DNA"/>
</dbReference>
<keyword evidence="2" id="KW-0349">Heme</keyword>
<keyword evidence="5" id="KW-0456">Lyase</keyword>
<dbReference type="GeneID" id="81432620"/>
<comment type="caution">
    <text evidence="6">The sequence shown here is derived from an EMBL/GenBank/DDBJ whole genome shotgun (WGS) entry which is preliminary data.</text>
</comment>
<evidence type="ECO:0000256" key="4">
    <source>
        <dbReference type="ARBA" id="ARBA00023004"/>
    </source>
</evidence>
<sequence>MCTRRLPWRLPAGHNPPPRLHLKFPEDLNRVFTAYIGVQLHSACLGDSRRSTGLLGPPAARIQKWLANPEFAPVSTEQFQLLDDSTTHALAHENNVSGNDKPVKSSSGIKSLIWVCYWTDETKYKASIQTLNLPGIYRGLDTASKTHIGLWLEHFASDTSRLETVYSATDYLPGLARLPGTSTAHHVHTGYWGAARDRIPGSAEDLFEEDISKSNPDSDLPGDPSTPMIHAKSLGTYITGTNTHNIVHIRSGQFWGNCNDEEANAYLNTLEPKLRSGLSYLWTSPEETRSSGVRYLHNIKPLSNTSTSGDDSVSTIHQTREACVTAFFNNMVDMEGWAARHPSHLAIWAGAIKHGKRFGDERMFRTWHEVSILKGGEARFEHIAPSLRGARH</sequence>
<name>A0A9W9VUL7_9EURO</name>
<organism evidence="6 7">
    <name type="scientific">Penicillium cataractarum</name>
    <dbReference type="NCBI Taxonomy" id="2100454"/>
    <lineage>
        <taxon>Eukaryota</taxon>
        <taxon>Fungi</taxon>
        <taxon>Dikarya</taxon>
        <taxon>Ascomycota</taxon>
        <taxon>Pezizomycotina</taxon>
        <taxon>Eurotiomycetes</taxon>
        <taxon>Eurotiomycetidae</taxon>
        <taxon>Eurotiales</taxon>
        <taxon>Aspergillaceae</taxon>
        <taxon>Penicillium</taxon>
    </lineage>
</organism>
<evidence type="ECO:0000313" key="6">
    <source>
        <dbReference type="EMBL" id="KAJ5389444.1"/>
    </source>
</evidence>
<dbReference type="AlphaFoldDB" id="A0A9W9VUL7"/>
<evidence type="ECO:0000256" key="3">
    <source>
        <dbReference type="ARBA" id="ARBA00022723"/>
    </source>
</evidence>
<dbReference type="Proteomes" id="UP001147782">
    <property type="component" value="Unassembled WGS sequence"/>
</dbReference>
<comment type="cofactor">
    <cofactor evidence="1">
        <name>heme b</name>
        <dbReference type="ChEBI" id="CHEBI:60344"/>
    </cofactor>
</comment>
<evidence type="ECO:0000256" key="1">
    <source>
        <dbReference type="ARBA" id="ARBA00001970"/>
    </source>
</evidence>
<dbReference type="OrthoDB" id="3359285at2759"/>
<keyword evidence="4" id="KW-0408">Iron</keyword>
<proteinExistence type="predicted"/>
<keyword evidence="7" id="KW-1185">Reference proteome</keyword>
<dbReference type="RefSeq" id="XP_056560172.1">
    <property type="nucleotide sequence ID" value="XM_056693443.1"/>
</dbReference>
<reference evidence="6" key="1">
    <citation type="submission" date="2022-11" db="EMBL/GenBank/DDBJ databases">
        <authorList>
            <person name="Petersen C."/>
        </authorList>
    </citation>
    <scope>NUCLEOTIDE SEQUENCE</scope>
    <source>
        <strain evidence="6">IBT 29864</strain>
    </source>
</reference>
<keyword evidence="3" id="KW-0479">Metal-binding</keyword>
<evidence type="ECO:0000313" key="7">
    <source>
        <dbReference type="Proteomes" id="UP001147782"/>
    </source>
</evidence>
<dbReference type="Pfam" id="PF13816">
    <property type="entry name" value="Dehydratase_hem"/>
    <property type="match status" value="1"/>
</dbReference>
<reference evidence="6" key="2">
    <citation type="journal article" date="2023" name="IMA Fungus">
        <title>Comparative genomic study of the Penicillium genus elucidates a diverse pangenome and 15 lateral gene transfer events.</title>
        <authorList>
            <person name="Petersen C."/>
            <person name="Sorensen T."/>
            <person name="Nielsen M.R."/>
            <person name="Sondergaard T.E."/>
            <person name="Sorensen J.L."/>
            <person name="Fitzpatrick D.A."/>
            <person name="Frisvad J.C."/>
            <person name="Nielsen K.L."/>
        </authorList>
    </citation>
    <scope>NUCLEOTIDE SEQUENCE</scope>
    <source>
        <strain evidence="6">IBT 29864</strain>
    </source>
</reference>
<evidence type="ECO:0000256" key="2">
    <source>
        <dbReference type="ARBA" id="ARBA00022617"/>
    </source>
</evidence>
<dbReference type="GO" id="GO:0046872">
    <property type="term" value="F:metal ion binding"/>
    <property type="evidence" value="ECO:0007669"/>
    <property type="project" value="UniProtKB-KW"/>
</dbReference>
<accession>A0A9W9VUL7</accession>
<dbReference type="GO" id="GO:0016829">
    <property type="term" value="F:lyase activity"/>
    <property type="evidence" value="ECO:0007669"/>
    <property type="project" value="UniProtKB-KW"/>
</dbReference>
<dbReference type="InterPro" id="IPR025702">
    <property type="entry name" value="OXD"/>
</dbReference>